<dbReference type="InterPro" id="IPR013025">
    <property type="entry name" value="Ribosomal_uL23-like"/>
</dbReference>
<evidence type="ECO:0000256" key="1">
    <source>
        <dbReference type="ARBA" id="ARBA00006700"/>
    </source>
</evidence>
<comment type="subunit">
    <text evidence="4">Part of the 50S ribosomal subunit. Contacts protein L29, and trigger factor when it is bound to the ribosome.</text>
</comment>
<dbReference type="Pfam" id="PF00276">
    <property type="entry name" value="Ribosomal_L23"/>
    <property type="match status" value="1"/>
</dbReference>
<dbReference type="SUPFAM" id="SSF54189">
    <property type="entry name" value="Ribosomal proteins S24e, L23 and L15e"/>
    <property type="match status" value="1"/>
</dbReference>
<protein>
    <recommendedName>
        <fullName evidence="4">Large ribosomal subunit protein uL23</fullName>
    </recommendedName>
</protein>
<keyword evidence="4" id="KW-0699">rRNA-binding</keyword>
<evidence type="ECO:0000313" key="5">
    <source>
        <dbReference type="EMBL" id="MBI1757032.1"/>
    </source>
</evidence>
<comment type="similarity">
    <text evidence="1 4">Belongs to the universal ribosomal protein uL23 family.</text>
</comment>
<dbReference type="GO" id="GO:0005840">
    <property type="term" value="C:ribosome"/>
    <property type="evidence" value="ECO:0007669"/>
    <property type="project" value="UniProtKB-KW"/>
</dbReference>
<comment type="caution">
    <text evidence="5">The sequence shown here is derived from an EMBL/GenBank/DDBJ whole genome shotgun (WGS) entry which is preliminary data.</text>
</comment>
<dbReference type="NCBIfam" id="NF004363">
    <property type="entry name" value="PRK05738.2-4"/>
    <property type="match status" value="1"/>
</dbReference>
<keyword evidence="4" id="KW-0694">RNA-binding</keyword>
<dbReference type="GO" id="GO:0003735">
    <property type="term" value="F:structural constituent of ribosome"/>
    <property type="evidence" value="ECO:0007669"/>
    <property type="project" value="InterPro"/>
</dbReference>
<evidence type="ECO:0000313" key="6">
    <source>
        <dbReference type="Proteomes" id="UP000727962"/>
    </source>
</evidence>
<sequence length="114" mass="12945">MKNPHLVILKPLISEKTVALSYGDPRIREEERLVRKYSFLVAPEANKIEIRHAIEAIYNAGKKASDAIKVTSVRTINVHPKRKRRGMRVTGLTKERKKAIVTLARGQVLEDYGV</sequence>
<keyword evidence="3 4" id="KW-0687">Ribonucleoprotein</keyword>
<comment type="function">
    <text evidence="4">One of the early assembly proteins it binds 23S rRNA. One of the proteins that surrounds the polypeptide exit tunnel on the outside of the ribosome. Forms the main docking site for trigger factor binding to the ribosome.</text>
</comment>
<evidence type="ECO:0000256" key="4">
    <source>
        <dbReference type="HAMAP-Rule" id="MF_01369"/>
    </source>
</evidence>
<accession>A0A931PUY2</accession>
<dbReference type="GO" id="GO:0019843">
    <property type="term" value="F:rRNA binding"/>
    <property type="evidence" value="ECO:0007669"/>
    <property type="project" value="UniProtKB-UniRule"/>
</dbReference>
<evidence type="ECO:0000256" key="3">
    <source>
        <dbReference type="ARBA" id="ARBA00023274"/>
    </source>
</evidence>
<dbReference type="AlphaFoldDB" id="A0A931PUY2"/>
<dbReference type="HAMAP" id="MF_01369_B">
    <property type="entry name" value="Ribosomal_uL23_B"/>
    <property type="match status" value="1"/>
</dbReference>
<dbReference type="Proteomes" id="UP000727962">
    <property type="component" value="Unassembled WGS sequence"/>
</dbReference>
<dbReference type="InterPro" id="IPR012677">
    <property type="entry name" value="Nucleotide-bd_a/b_plait_sf"/>
</dbReference>
<dbReference type="InterPro" id="IPR012678">
    <property type="entry name" value="Ribosomal_uL23/eL15/eS24_sf"/>
</dbReference>
<evidence type="ECO:0000256" key="2">
    <source>
        <dbReference type="ARBA" id="ARBA00022980"/>
    </source>
</evidence>
<reference evidence="5" key="1">
    <citation type="submission" date="2020-07" db="EMBL/GenBank/DDBJ databases">
        <title>Huge and variable diversity of episymbiotic CPR bacteria and DPANN archaea in groundwater ecosystems.</title>
        <authorList>
            <person name="He C.Y."/>
            <person name="Keren R."/>
            <person name="Whittaker M."/>
            <person name="Farag I.F."/>
            <person name="Doudna J."/>
            <person name="Cate J.H.D."/>
            <person name="Banfield J.F."/>
        </authorList>
    </citation>
    <scope>NUCLEOTIDE SEQUENCE</scope>
    <source>
        <strain evidence="5">NC_groundwater_17_Pr7_B-0.1um_64_12</strain>
    </source>
</reference>
<name>A0A931PUY2_FIMGI</name>
<dbReference type="EMBL" id="JACOSL010000047">
    <property type="protein sequence ID" value="MBI1757032.1"/>
    <property type="molecule type" value="Genomic_DNA"/>
</dbReference>
<gene>
    <name evidence="4 5" type="primary">rplW</name>
    <name evidence="5" type="ORF">HYR64_08000</name>
</gene>
<dbReference type="GO" id="GO:0006412">
    <property type="term" value="P:translation"/>
    <property type="evidence" value="ECO:0007669"/>
    <property type="project" value="UniProtKB-UniRule"/>
</dbReference>
<dbReference type="GO" id="GO:1990904">
    <property type="term" value="C:ribonucleoprotein complex"/>
    <property type="evidence" value="ECO:0007669"/>
    <property type="project" value="UniProtKB-KW"/>
</dbReference>
<dbReference type="Gene3D" id="3.30.70.330">
    <property type="match status" value="1"/>
</dbReference>
<proteinExistence type="inferred from homology"/>
<organism evidence="5 6">
    <name type="scientific">Fimbriimonas ginsengisoli</name>
    <dbReference type="NCBI Taxonomy" id="1005039"/>
    <lineage>
        <taxon>Bacteria</taxon>
        <taxon>Bacillati</taxon>
        <taxon>Armatimonadota</taxon>
        <taxon>Fimbriimonadia</taxon>
        <taxon>Fimbriimonadales</taxon>
        <taxon>Fimbriimonadaceae</taxon>
        <taxon>Fimbriimonas</taxon>
    </lineage>
</organism>
<keyword evidence="2 4" id="KW-0689">Ribosomal protein</keyword>